<proteinExistence type="predicted"/>
<organism evidence="1">
    <name type="scientific">Melanopsichium pennsylvanicum 4</name>
    <dbReference type="NCBI Taxonomy" id="1398559"/>
    <lineage>
        <taxon>Eukaryota</taxon>
        <taxon>Fungi</taxon>
        <taxon>Dikarya</taxon>
        <taxon>Basidiomycota</taxon>
        <taxon>Ustilaginomycotina</taxon>
        <taxon>Ustilaginomycetes</taxon>
        <taxon>Ustilaginales</taxon>
        <taxon>Ustilaginaceae</taxon>
        <taxon>Melanopsichium</taxon>
    </lineage>
</organism>
<evidence type="ECO:0000313" key="1">
    <source>
        <dbReference type="EMBL" id="CDI55107.1"/>
    </source>
</evidence>
<dbReference type="GO" id="GO:0030008">
    <property type="term" value="C:TRAPP complex"/>
    <property type="evidence" value="ECO:0007669"/>
    <property type="project" value="TreeGrafter"/>
</dbReference>
<protein>
    <submittedName>
        <fullName evidence="1">Uncharacterized protein</fullName>
    </submittedName>
</protein>
<dbReference type="PANTHER" id="PTHR21581">
    <property type="entry name" value="D-ALANYL-D-ALANINE CARBOXYPEPTIDASE"/>
    <property type="match status" value="1"/>
</dbReference>
<dbReference type="AlphaFoldDB" id="A0A077R7V5"/>
<accession>A0A077R7V5</accession>
<sequence length="227" mass="24976">MKDYNGAIDLLLPLVERALDDKQTKGAENSNEKEEEKKGSLKERVQLVVVVSRIWIQAGDLSAAEKLLNRAESLIPSNTIANDDTFWIKAHINHGKALISAIKGDYHVATSLFETLSKQIKTSPTSNHDDDSCSSPSSTLKIAQELNRAMVDFYSGKLDQSIQNLEKVLQLEPALMSTAEAVIFNTSTLYELAAGGEKEVMQRKRDLLSKMAKWVGEPGPAGSSFKL</sequence>
<dbReference type="SUPFAM" id="SSF48452">
    <property type="entry name" value="TPR-like"/>
    <property type="match status" value="1"/>
</dbReference>
<dbReference type="PANTHER" id="PTHR21581:SF6">
    <property type="entry name" value="TRAFFICKING PROTEIN PARTICLE COMPLEX SUBUNIT 12"/>
    <property type="match status" value="1"/>
</dbReference>
<dbReference type="InterPro" id="IPR011990">
    <property type="entry name" value="TPR-like_helical_dom_sf"/>
</dbReference>
<reference evidence="1" key="1">
    <citation type="journal article" date="2014" name="Genome Biol. Evol.">
        <title>Gene Loss Rather Than Gene Gain Is Associated with a Host Jump from Monocots to Dicots in the Smut Fungus Melanopsichium pennsylvanicum.</title>
        <authorList>
            <person name="Sharma R."/>
            <person name="Mishra B."/>
            <person name="Runge F."/>
            <person name="Thines M."/>
        </authorList>
    </citation>
    <scope>NUCLEOTIDE SEQUENCE</scope>
    <source>
        <strain evidence="1">4</strain>
    </source>
</reference>
<dbReference type="Gene3D" id="1.25.40.10">
    <property type="entry name" value="Tetratricopeptide repeat domain"/>
    <property type="match status" value="1"/>
</dbReference>
<name>A0A077R7V5_9BASI</name>
<dbReference type="GO" id="GO:0005794">
    <property type="term" value="C:Golgi apparatus"/>
    <property type="evidence" value="ECO:0007669"/>
    <property type="project" value="TreeGrafter"/>
</dbReference>
<dbReference type="EMBL" id="HG529637">
    <property type="protein sequence ID" value="CDI55107.1"/>
    <property type="molecule type" value="Genomic_DNA"/>
</dbReference>